<dbReference type="InterPro" id="IPR010520">
    <property type="entry name" value="FrsA-like"/>
</dbReference>
<gene>
    <name evidence="1" type="ORF">FXF68_01385</name>
</gene>
<dbReference type="SUPFAM" id="SSF53474">
    <property type="entry name" value="alpha/beta-Hydrolases"/>
    <property type="match status" value="1"/>
</dbReference>
<dbReference type="EMBL" id="VSRQ01000001">
    <property type="protein sequence ID" value="TYK52462.1"/>
    <property type="molecule type" value="Genomic_DNA"/>
</dbReference>
<dbReference type="AlphaFoldDB" id="A0A5D3FWM3"/>
<dbReference type="GO" id="GO:0016787">
    <property type="term" value="F:hydrolase activity"/>
    <property type="evidence" value="ECO:0007669"/>
    <property type="project" value="UniProtKB-KW"/>
</dbReference>
<evidence type="ECO:0000313" key="2">
    <source>
        <dbReference type="Proteomes" id="UP000323505"/>
    </source>
</evidence>
<name>A0A5D3FWM3_9ACTN</name>
<dbReference type="InterPro" id="IPR029058">
    <property type="entry name" value="AB_hydrolase_fold"/>
</dbReference>
<dbReference type="Pfam" id="PF06500">
    <property type="entry name" value="FrsA-like"/>
    <property type="match status" value="1"/>
</dbReference>
<sequence>MNDVEELKQFVVVHARAQSIPKKRYTEVLARIDNDVDGRPGSWAVEWTRVADALRARGRLLDACRYYGLARFPFVDGPARQAALESCVGAFDQWRSGTGLEPLEVELKGGVVRCWTSGLSATRRPPLLIMTGGIVSIKEQWAPMLARLGRLGMAGIVTEMPRVGENTVPYDEDSPAMLSGILDAVAGRADVDHTYAACMSFSGHMALRAAADDPRIRGIVTAGVPVSAFFTDERWRAGVPRVTVDTLAHLLGTGSGEVFDRIGGWALDDALLGSLDVPVHCAASARDEIIPAADVERLRRAVRDLHLVENDDVHGSPRHATETRLWVVLSLLRMRRTGGPAYAVLRALHAALRLRGRLTPAASAAPAAPTAPAAP</sequence>
<dbReference type="Gene3D" id="3.40.50.1820">
    <property type="entry name" value="alpha/beta hydrolase"/>
    <property type="match status" value="1"/>
</dbReference>
<dbReference type="RefSeq" id="WP_148756985.1">
    <property type="nucleotide sequence ID" value="NZ_VSRQ01000001.1"/>
</dbReference>
<keyword evidence="1" id="KW-0378">Hydrolase</keyword>
<keyword evidence="2" id="KW-1185">Reference proteome</keyword>
<accession>A0A5D3FWM3</accession>
<organism evidence="1 2">
    <name type="scientific">Actinomadura decatromicini</name>
    <dbReference type="NCBI Taxonomy" id="2604572"/>
    <lineage>
        <taxon>Bacteria</taxon>
        <taxon>Bacillati</taxon>
        <taxon>Actinomycetota</taxon>
        <taxon>Actinomycetes</taxon>
        <taxon>Streptosporangiales</taxon>
        <taxon>Thermomonosporaceae</taxon>
        <taxon>Actinomadura</taxon>
    </lineage>
</organism>
<reference evidence="1 2" key="1">
    <citation type="submission" date="2019-08" db="EMBL/GenBank/DDBJ databases">
        <title>Actinomadura sp. nov. CYP1-5 isolated from mountain soil.</title>
        <authorList>
            <person name="Songsumanus A."/>
            <person name="Kuncharoen N."/>
            <person name="Kudo T."/>
            <person name="Yuki M."/>
            <person name="Igarashi Y."/>
            <person name="Tanasupawat S."/>
        </authorList>
    </citation>
    <scope>NUCLEOTIDE SEQUENCE [LARGE SCALE GENOMIC DNA]</scope>
    <source>
        <strain evidence="1 2">CYP1-5</strain>
    </source>
</reference>
<dbReference type="Proteomes" id="UP000323505">
    <property type="component" value="Unassembled WGS sequence"/>
</dbReference>
<comment type="caution">
    <text evidence="1">The sequence shown here is derived from an EMBL/GenBank/DDBJ whole genome shotgun (WGS) entry which is preliminary data.</text>
</comment>
<evidence type="ECO:0000313" key="1">
    <source>
        <dbReference type="EMBL" id="TYK52462.1"/>
    </source>
</evidence>
<protein>
    <submittedName>
        <fullName evidence="1">Alpha/beta hydrolase</fullName>
    </submittedName>
</protein>
<proteinExistence type="predicted"/>